<feature type="non-terminal residue" evidence="1">
    <location>
        <position position="1"/>
    </location>
</feature>
<evidence type="ECO:0000313" key="1">
    <source>
        <dbReference type="EMBL" id="SVD78899.1"/>
    </source>
</evidence>
<organism evidence="1">
    <name type="scientific">marine metagenome</name>
    <dbReference type="NCBI Taxonomy" id="408172"/>
    <lineage>
        <taxon>unclassified sequences</taxon>
        <taxon>metagenomes</taxon>
        <taxon>ecological metagenomes</taxon>
    </lineage>
</organism>
<sequence>EALNCILLFENRVSQYGKLCGLYVSIEMFRTIKN</sequence>
<dbReference type="AlphaFoldDB" id="A0A382Y799"/>
<dbReference type="EMBL" id="UINC01173352">
    <property type="protein sequence ID" value="SVD78899.1"/>
    <property type="molecule type" value="Genomic_DNA"/>
</dbReference>
<gene>
    <name evidence="1" type="ORF">METZ01_LOCUS431753</name>
</gene>
<reference evidence="1" key="1">
    <citation type="submission" date="2018-05" db="EMBL/GenBank/DDBJ databases">
        <authorList>
            <person name="Lanie J.A."/>
            <person name="Ng W.-L."/>
            <person name="Kazmierczak K.M."/>
            <person name="Andrzejewski T.M."/>
            <person name="Davidsen T.M."/>
            <person name="Wayne K.J."/>
            <person name="Tettelin H."/>
            <person name="Glass J.I."/>
            <person name="Rusch D."/>
            <person name="Podicherti R."/>
            <person name="Tsui H.-C.T."/>
            <person name="Winkler M.E."/>
        </authorList>
    </citation>
    <scope>NUCLEOTIDE SEQUENCE</scope>
</reference>
<protein>
    <submittedName>
        <fullName evidence="1">Uncharacterized protein</fullName>
    </submittedName>
</protein>
<proteinExistence type="predicted"/>
<name>A0A382Y799_9ZZZZ</name>
<accession>A0A382Y799</accession>